<dbReference type="EMBL" id="JACIDZ010000008">
    <property type="protein sequence ID" value="MBB4122696.1"/>
    <property type="molecule type" value="Genomic_DNA"/>
</dbReference>
<protein>
    <recommendedName>
        <fullName evidence="1">Polysaccharide pyruvyl transferase domain-containing protein</fullName>
    </recommendedName>
</protein>
<name>A0A7W6PAS8_9HYPH</name>
<evidence type="ECO:0000313" key="3">
    <source>
        <dbReference type="Proteomes" id="UP000530571"/>
    </source>
</evidence>
<evidence type="ECO:0000259" key="1">
    <source>
        <dbReference type="Pfam" id="PF04230"/>
    </source>
</evidence>
<comment type="caution">
    <text evidence="2">The sequence shown here is derived from an EMBL/GenBank/DDBJ whole genome shotgun (WGS) entry which is preliminary data.</text>
</comment>
<feature type="domain" description="Polysaccharide pyruvyl transferase" evidence="1">
    <location>
        <begin position="16"/>
        <end position="293"/>
    </location>
</feature>
<dbReference type="RefSeq" id="WP_183486938.1">
    <property type="nucleotide sequence ID" value="NZ_JACIDZ010000008.1"/>
</dbReference>
<organism evidence="2 3">
    <name type="scientific">Martelella radicis</name>
    <dbReference type="NCBI Taxonomy" id="1397476"/>
    <lineage>
        <taxon>Bacteria</taxon>
        <taxon>Pseudomonadati</taxon>
        <taxon>Pseudomonadota</taxon>
        <taxon>Alphaproteobacteria</taxon>
        <taxon>Hyphomicrobiales</taxon>
        <taxon>Aurantimonadaceae</taxon>
        <taxon>Martelella</taxon>
    </lineage>
</organism>
<sequence>MDVTKTIAVESSTWNNIGDAFYQNSILNQLHLNLPHCNVVSFDGPSERAFRPGKYVKNVFDSRFLVDADHYVFSGPIIGGNFLKLYGPLIKDILRRGKTYSLMSIHATTDMSLMKEIRTFLEENPPVAVHTRDHPSFEKLEGIAPCELDGICFAFFVNEIPHLPEMSLGGPYICASYYRGYEPNFVNVSEDATDLVSSGIDLDWPKQLNQRNWRVMRFFEHSRPSPEKVGRWNIVRPVHAFSPFPQLIFSKKNSYISYNPTNFLAIYKHCDGVLTDRVHAGVAGVSFGKPVRVEAIDDRFKLFERVPVIHENGFMRLPPGALEPFHNDMVRWIKEEFAKAAGL</sequence>
<proteinExistence type="predicted"/>
<accession>A0A7W6PAS8</accession>
<evidence type="ECO:0000313" key="2">
    <source>
        <dbReference type="EMBL" id="MBB4122696.1"/>
    </source>
</evidence>
<keyword evidence="3" id="KW-1185">Reference proteome</keyword>
<reference evidence="2 3" key="1">
    <citation type="submission" date="2020-08" db="EMBL/GenBank/DDBJ databases">
        <title>Genomic Encyclopedia of Type Strains, Phase IV (KMG-IV): sequencing the most valuable type-strain genomes for metagenomic binning, comparative biology and taxonomic classification.</title>
        <authorList>
            <person name="Goeker M."/>
        </authorList>
    </citation>
    <scope>NUCLEOTIDE SEQUENCE [LARGE SCALE GENOMIC DNA]</scope>
    <source>
        <strain evidence="2 3">DSM 28101</strain>
    </source>
</reference>
<dbReference type="Proteomes" id="UP000530571">
    <property type="component" value="Unassembled WGS sequence"/>
</dbReference>
<dbReference type="InterPro" id="IPR007345">
    <property type="entry name" value="Polysacch_pyruvyl_Trfase"/>
</dbReference>
<gene>
    <name evidence="2" type="ORF">GGR30_002630</name>
</gene>
<dbReference type="AlphaFoldDB" id="A0A7W6PAS8"/>
<dbReference type="Pfam" id="PF04230">
    <property type="entry name" value="PS_pyruv_trans"/>
    <property type="match status" value="1"/>
</dbReference>